<sequence>MKPGSVRVSSTTTSSRFGKCMQLSLDFLGGVGLLLVYVNERKAFFIISFLLLTPTASETTIRPSEEEEEDEEEEHNENASSYVQCSP</sequence>
<gene>
    <name evidence="2" type="ORF">E2C01_001647</name>
</gene>
<comment type="caution">
    <text evidence="2">The sequence shown here is derived from an EMBL/GenBank/DDBJ whole genome shotgun (WGS) entry which is preliminary data.</text>
</comment>
<name>A0A5B7CIB0_PORTR</name>
<dbReference type="Proteomes" id="UP000324222">
    <property type="component" value="Unassembled WGS sequence"/>
</dbReference>
<evidence type="ECO:0000313" key="2">
    <source>
        <dbReference type="EMBL" id="MPC09045.1"/>
    </source>
</evidence>
<reference evidence="2 3" key="1">
    <citation type="submission" date="2019-05" db="EMBL/GenBank/DDBJ databases">
        <title>Another draft genome of Portunus trituberculatus and its Hox gene families provides insights of decapod evolution.</title>
        <authorList>
            <person name="Jeong J.-H."/>
            <person name="Song I."/>
            <person name="Kim S."/>
            <person name="Choi T."/>
            <person name="Kim D."/>
            <person name="Ryu S."/>
            <person name="Kim W."/>
        </authorList>
    </citation>
    <scope>NUCLEOTIDE SEQUENCE [LARGE SCALE GENOMIC DNA]</scope>
    <source>
        <tissue evidence="2">Muscle</tissue>
    </source>
</reference>
<keyword evidence="3" id="KW-1185">Reference proteome</keyword>
<feature type="compositionally biased region" description="Polar residues" evidence="1">
    <location>
        <begin position="78"/>
        <end position="87"/>
    </location>
</feature>
<feature type="compositionally biased region" description="Acidic residues" evidence="1">
    <location>
        <begin position="65"/>
        <end position="75"/>
    </location>
</feature>
<protein>
    <submittedName>
        <fullName evidence="2">Uncharacterized protein</fullName>
    </submittedName>
</protein>
<proteinExistence type="predicted"/>
<evidence type="ECO:0000256" key="1">
    <source>
        <dbReference type="SAM" id="MobiDB-lite"/>
    </source>
</evidence>
<dbReference type="AlphaFoldDB" id="A0A5B7CIB0"/>
<accession>A0A5B7CIB0</accession>
<dbReference type="EMBL" id="VSRR010000053">
    <property type="protein sequence ID" value="MPC09045.1"/>
    <property type="molecule type" value="Genomic_DNA"/>
</dbReference>
<feature type="region of interest" description="Disordered" evidence="1">
    <location>
        <begin position="58"/>
        <end position="87"/>
    </location>
</feature>
<evidence type="ECO:0000313" key="3">
    <source>
        <dbReference type="Proteomes" id="UP000324222"/>
    </source>
</evidence>
<organism evidence="2 3">
    <name type="scientific">Portunus trituberculatus</name>
    <name type="common">Swimming crab</name>
    <name type="synonym">Neptunus trituberculatus</name>
    <dbReference type="NCBI Taxonomy" id="210409"/>
    <lineage>
        <taxon>Eukaryota</taxon>
        <taxon>Metazoa</taxon>
        <taxon>Ecdysozoa</taxon>
        <taxon>Arthropoda</taxon>
        <taxon>Crustacea</taxon>
        <taxon>Multicrustacea</taxon>
        <taxon>Malacostraca</taxon>
        <taxon>Eumalacostraca</taxon>
        <taxon>Eucarida</taxon>
        <taxon>Decapoda</taxon>
        <taxon>Pleocyemata</taxon>
        <taxon>Brachyura</taxon>
        <taxon>Eubrachyura</taxon>
        <taxon>Portunoidea</taxon>
        <taxon>Portunidae</taxon>
        <taxon>Portuninae</taxon>
        <taxon>Portunus</taxon>
    </lineage>
</organism>